<dbReference type="AlphaFoldDB" id="A0A814E053"/>
<comment type="similarity">
    <text evidence="1 5">Belongs to the GDA1/CD39 NTPase family.</text>
</comment>
<dbReference type="Proteomes" id="UP000663828">
    <property type="component" value="Unassembled WGS sequence"/>
</dbReference>
<feature type="binding site" evidence="4">
    <location>
        <begin position="261"/>
        <end position="265"/>
    </location>
    <ligand>
        <name>ATP</name>
        <dbReference type="ChEBI" id="CHEBI:30616"/>
    </ligand>
</feature>
<dbReference type="InterPro" id="IPR000407">
    <property type="entry name" value="GDA1_CD39_NTPase"/>
</dbReference>
<feature type="transmembrane region" description="Helical" evidence="6">
    <location>
        <begin position="12"/>
        <end position="30"/>
    </location>
</feature>
<dbReference type="GO" id="GO:0046036">
    <property type="term" value="P:CTP metabolic process"/>
    <property type="evidence" value="ECO:0007669"/>
    <property type="project" value="TreeGrafter"/>
</dbReference>
<dbReference type="GO" id="GO:0045134">
    <property type="term" value="F:UDP phosphatase activity"/>
    <property type="evidence" value="ECO:0007669"/>
    <property type="project" value="TreeGrafter"/>
</dbReference>
<feature type="active site" description="Proton acceptor" evidence="3">
    <location>
        <position position="226"/>
    </location>
</feature>
<evidence type="ECO:0000313" key="8">
    <source>
        <dbReference type="Proteomes" id="UP000663828"/>
    </source>
</evidence>
<keyword evidence="6" id="KW-1133">Transmembrane helix</keyword>
<keyword evidence="2 5" id="KW-0378">Hydrolase</keyword>
<accession>A0A814E053</accession>
<dbReference type="PROSITE" id="PS01238">
    <property type="entry name" value="GDA1_CD39_NTPASE"/>
    <property type="match status" value="1"/>
</dbReference>
<dbReference type="GO" id="GO:0016020">
    <property type="term" value="C:membrane"/>
    <property type="evidence" value="ECO:0007669"/>
    <property type="project" value="TreeGrafter"/>
</dbReference>
<evidence type="ECO:0000256" key="5">
    <source>
        <dbReference type="RuleBase" id="RU003833"/>
    </source>
</evidence>
<proteinExistence type="inferred from homology"/>
<name>A0A814E053_ADIRI</name>
<dbReference type="PANTHER" id="PTHR11782">
    <property type="entry name" value="ADENOSINE/GUANOSINE DIPHOSPHATASE"/>
    <property type="match status" value="1"/>
</dbReference>
<keyword evidence="6" id="KW-0472">Membrane</keyword>
<reference evidence="7" key="1">
    <citation type="submission" date="2021-02" db="EMBL/GenBank/DDBJ databases">
        <authorList>
            <person name="Nowell W R."/>
        </authorList>
    </citation>
    <scope>NUCLEOTIDE SEQUENCE</scope>
</reference>
<evidence type="ECO:0000313" key="7">
    <source>
        <dbReference type="EMBL" id="CAF0961357.1"/>
    </source>
</evidence>
<keyword evidence="4" id="KW-0547">Nucleotide-binding</keyword>
<protein>
    <submittedName>
        <fullName evidence="7">Uncharacterized protein</fullName>
    </submittedName>
</protein>
<dbReference type="GO" id="GO:0005524">
    <property type="term" value="F:ATP binding"/>
    <property type="evidence" value="ECO:0007669"/>
    <property type="project" value="UniProtKB-KW"/>
</dbReference>
<dbReference type="Gene3D" id="3.30.420.40">
    <property type="match status" value="1"/>
</dbReference>
<dbReference type="PANTHER" id="PTHR11782:SF121">
    <property type="entry name" value="NUCLEOSIDE-DIPHOSPHATASE MIG-23"/>
    <property type="match status" value="1"/>
</dbReference>
<evidence type="ECO:0000256" key="6">
    <source>
        <dbReference type="SAM" id="Phobius"/>
    </source>
</evidence>
<dbReference type="GO" id="GO:0005794">
    <property type="term" value="C:Golgi apparatus"/>
    <property type="evidence" value="ECO:0007669"/>
    <property type="project" value="TreeGrafter"/>
</dbReference>
<dbReference type="GO" id="GO:0004382">
    <property type="term" value="F:GDP phosphatase activity"/>
    <property type="evidence" value="ECO:0007669"/>
    <property type="project" value="TreeGrafter"/>
</dbReference>
<evidence type="ECO:0000256" key="4">
    <source>
        <dbReference type="PIRSR" id="PIRSR600407-2"/>
    </source>
</evidence>
<evidence type="ECO:0000256" key="2">
    <source>
        <dbReference type="ARBA" id="ARBA00022801"/>
    </source>
</evidence>
<organism evidence="7 8">
    <name type="scientific">Adineta ricciae</name>
    <name type="common">Rotifer</name>
    <dbReference type="NCBI Taxonomy" id="249248"/>
    <lineage>
        <taxon>Eukaryota</taxon>
        <taxon>Metazoa</taxon>
        <taxon>Spiralia</taxon>
        <taxon>Gnathifera</taxon>
        <taxon>Rotifera</taxon>
        <taxon>Eurotatoria</taxon>
        <taxon>Bdelloidea</taxon>
        <taxon>Adinetida</taxon>
        <taxon>Adinetidae</taxon>
        <taxon>Adineta</taxon>
    </lineage>
</organism>
<dbReference type="GO" id="GO:0006256">
    <property type="term" value="P:UDP catabolic process"/>
    <property type="evidence" value="ECO:0007669"/>
    <property type="project" value="TreeGrafter"/>
</dbReference>
<dbReference type="Pfam" id="PF01150">
    <property type="entry name" value="GDA1_CD39"/>
    <property type="match status" value="1"/>
</dbReference>
<evidence type="ECO:0000256" key="3">
    <source>
        <dbReference type="PIRSR" id="PIRSR600407-1"/>
    </source>
</evidence>
<dbReference type="GO" id="GO:0017111">
    <property type="term" value="F:ribonucleoside triphosphate phosphatase activity"/>
    <property type="evidence" value="ECO:0007669"/>
    <property type="project" value="TreeGrafter"/>
</dbReference>
<gene>
    <name evidence="7" type="ORF">XAT740_LOCUS11196</name>
</gene>
<keyword evidence="8" id="KW-1185">Reference proteome</keyword>
<keyword evidence="6" id="KW-0812">Transmembrane</keyword>
<feature type="transmembrane region" description="Helical" evidence="6">
    <location>
        <begin position="538"/>
        <end position="555"/>
    </location>
</feature>
<dbReference type="EMBL" id="CAJNOR010000610">
    <property type="protein sequence ID" value="CAF0961357.1"/>
    <property type="molecule type" value="Genomic_DNA"/>
</dbReference>
<sequence length="603" mass="68837">MALQLPCGNRNFLFMATSISISCFLLWAIFNQTNSATIGRSTTMKSQEAMRQGDAGGVYIPRNYGNELSDLHYGIVIDCGSSGSRLYIYVWPGHSGNPNELLQIKQLLDREGVPIVKKIEPGLSSMADTPTNATEYLKSLLGMHSFEQNSEIDDDESIFLEDFAAEKIPPKKHSDTPLYILATAGMRFLSQEKQKRIIADLFNDTVRDYKFLIEKTHIQVITGQFEGIYSWIAINYVLGRFQRNNTNVKRQSTVGILDMGGASAQIAFEVADNTPVVGEEVAEFHLGYDERQESLKYKIYVTTFLGYGVNKVYEKYIDRIVQIAMKSSTEDQSHLEIKDADCLPRGFSTNVTKSNISIKITGEGDFANCSKHLVSLLNLNATCLRKPCSFNGVYQPSINYSSQDFYGFSEFWYTMQDVLKIGGPYARLTFLNASINYCNADWNDIKQWYDKKMFSDTNLNRLMSQCFKSAWLYAFLHDGLKFPVDYQRLRSASLVNNNDVQWTLGAMIYKTRFYPLKSINRTKVSVDHYETYRQPRTLFILFCMILTICLFLYAPQRIRFFLSRRTNLQSQSNDFNHRYQLLKSFSTDDLPAAASYSANIKAC</sequence>
<comment type="caution">
    <text evidence="7">The sequence shown here is derived from an EMBL/GenBank/DDBJ whole genome shotgun (WGS) entry which is preliminary data.</text>
</comment>
<dbReference type="Gene3D" id="3.30.420.150">
    <property type="entry name" value="Exopolyphosphatase. Domain 2"/>
    <property type="match status" value="1"/>
</dbReference>
<keyword evidence="4" id="KW-0067">ATP-binding</keyword>
<evidence type="ECO:0000256" key="1">
    <source>
        <dbReference type="ARBA" id="ARBA00009283"/>
    </source>
</evidence>